<name>A0A2H3BA18_9AGAR</name>
<evidence type="ECO:0000256" key="1">
    <source>
        <dbReference type="SAM" id="SignalP"/>
    </source>
</evidence>
<dbReference type="AlphaFoldDB" id="A0A2H3BA18"/>
<keyword evidence="1" id="KW-0732">Signal</keyword>
<gene>
    <name evidence="2" type="ORF">ARMSODRAFT_966517</name>
</gene>
<feature type="signal peptide" evidence="1">
    <location>
        <begin position="1"/>
        <end position="25"/>
    </location>
</feature>
<protein>
    <submittedName>
        <fullName evidence="2">Uncharacterized protein</fullName>
    </submittedName>
</protein>
<feature type="chain" id="PRO_5013762992" evidence="1">
    <location>
        <begin position="26"/>
        <end position="136"/>
    </location>
</feature>
<dbReference type="Proteomes" id="UP000218334">
    <property type="component" value="Unassembled WGS sequence"/>
</dbReference>
<organism evidence="2 3">
    <name type="scientific">Armillaria solidipes</name>
    <dbReference type="NCBI Taxonomy" id="1076256"/>
    <lineage>
        <taxon>Eukaryota</taxon>
        <taxon>Fungi</taxon>
        <taxon>Dikarya</taxon>
        <taxon>Basidiomycota</taxon>
        <taxon>Agaricomycotina</taxon>
        <taxon>Agaricomycetes</taxon>
        <taxon>Agaricomycetidae</taxon>
        <taxon>Agaricales</taxon>
        <taxon>Marasmiineae</taxon>
        <taxon>Physalacriaceae</taxon>
        <taxon>Armillaria</taxon>
    </lineage>
</organism>
<reference evidence="3" key="1">
    <citation type="journal article" date="2017" name="Nat. Ecol. Evol.">
        <title>Genome expansion and lineage-specific genetic innovations in the forest pathogenic fungi Armillaria.</title>
        <authorList>
            <person name="Sipos G."/>
            <person name="Prasanna A.N."/>
            <person name="Walter M.C."/>
            <person name="O'Connor E."/>
            <person name="Balint B."/>
            <person name="Krizsan K."/>
            <person name="Kiss B."/>
            <person name="Hess J."/>
            <person name="Varga T."/>
            <person name="Slot J."/>
            <person name="Riley R."/>
            <person name="Boka B."/>
            <person name="Rigling D."/>
            <person name="Barry K."/>
            <person name="Lee J."/>
            <person name="Mihaltcheva S."/>
            <person name="LaButti K."/>
            <person name="Lipzen A."/>
            <person name="Waldron R."/>
            <person name="Moloney N.M."/>
            <person name="Sperisen C."/>
            <person name="Kredics L."/>
            <person name="Vagvoelgyi C."/>
            <person name="Patrignani A."/>
            <person name="Fitzpatrick D."/>
            <person name="Nagy I."/>
            <person name="Doyle S."/>
            <person name="Anderson J.B."/>
            <person name="Grigoriev I.V."/>
            <person name="Gueldener U."/>
            <person name="Muensterkoetter M."/>
            <person name="Nagy L.G."/>
        </authorList>
    </citation>
    <scope>NUCLEOTIDE SEQUENCE [LARGE SCALE GENOMIC DNA]</scope>
    <source>
        <strain evidence="3">28-4</strain>
    </source>
</reference>
<accession>A0A2H3BA18</accession>
<dbReference type="EMBL" id="KZ293495">
    <property type="protein sequence ID" value="PBK59886.1"/>
    <property type="molecule type" value="Genomic_DNA"/>
</dbReference>
<keyword evidence="3" id="KW-1185">Reference proteome</keyword>
<evidence type="ECO:0000313" key="3">
    <source>
        <dbReference type="Proteomes" id="UP000218334"/>
    </source>
</evidence>
<proteinExistence type="predicted"/>
<evidence type="ECO:0000313" key="2">
    <source>
        <dbReference type="EMBL" id="PBK59886.1"/>
    </source>
</evidence>
<sequence length="136" mass="15130">MTSEGFVFHRHLFLLFVPIFRLNDSRNSLPKEDPTCTSSTLNELPMIWNANGISSGYGLVMSPGTYPPPSICQPNLFDQASTRSFPICYGEIAETIQDERSAFQNPYVAAQSVRCVVGPDLFSSKDAQRLPKPISR</sequence>